<feature type="transmembrane region" description="Helical" evidence="6">
    <location>
        <begin position="42"/>
        <end position="64"/>
    </location>
</feature>
<proteinExistence type="inferred from homology"/>
<evidence type="ECO:0000256" key="6">
    <source>
        <dbReference type="RuleBase" id="RU363041"/>
    </source>
</evidence>
<dbReference type="PANTHER" id="PTHR43701">
    <property type="entry name" value="MEMBRANE TRANSPORTER PROTEIN MJ0441-RELATED"/>
    <property type="match status" value="1"/>
</dbReference>
<reference evidence="7" key="1">
    <citation type="submission" date="2022-07" db="EMBL/GenBank/DDBJ databases">
        <title>FELIX.</title>
        <authorList>
            <person name="Wan K.H."/>
            <person name="Park S."/>
            <person name="Lawrence Q."/>
            <person name="Eichenberger J.P."/>
            <person name="Booth B.W."/>
            <person name="Piaggio A.J."/>
            <person name="Chandler J.C."/>
            <person name="Franklin A.B."/>
            <person name="Celniker S.E."/>
        </authorList>
    </citation>
    <scope>NUCLEOTIDE SEQUENCE</scope>
    <source>
        <strain evidence="7">QA-1986 374</strain>
    </source>
</reference>
<evidence type="ECO:0000256" key="1">
    <source>
        <dbReference type="ARBA" id="ARBA00004141"/>
    </source>
</evidence>
<feature type="transmembrane region" description="Helical" evidence="6">
    <location>
        <begin position="185"/>
        <end position="205"/>
    </location>
</feature>
<dbReference type="EMBL" id="CP101914">
    <property type="protein sequence ID" value="UUI02430.1"/>
    <property type="molecule type" value="Genomic_DNA"/>
</dbReference>
<dbReference type="Pfam" id="PF01925">
    <property type="entry name" value="TauE"/>
    <property type="match status" value="1"/>
</dbReference>
<evidence type="ECO:0000256" key="2">
    <source>
        <dbReference type="ARBA" id="ARBA00009142"/>
    </source>
</evidence>
<name>A0ABY5JQ63_9BACI</name>
<evidence type="ECO:0000256" key="5">
    <source>
        <dbReference type="ARBA" id="ARBA00023136"/>
    </source>
</evidence>
<gene>
    <name evidence="7" type="ORF">NP439_20695</name>
</gene>
<keyword evidence="5 6" id="KW-0472">Membrane</keyword>
<protein>
    <recommendedName>
        <fullName evidence="6">Probable membrane transporter protein</fullName>
    </recommendedName>
</protein>
<evidence type="ECO:0000256" key="3">
    <source>
        <dbReference type="ARBA" id="ARBA00022692"/>
    </source>
</evidence>
<feature type="transmembrane region" description="Helical" evidence="6">
    <location>
        <begin position="212"/>
        <end position="230"/>
    </location>
</feature>
<keyword evidence="4 6" id="KW-1133">Transmembrane helix</keyword>
<feature type="transmembrane region" description="Helical" evidence="6">
    <location>
        <begin position="76"/>
        <end position="97"/>
    </location>
</feature>
<feature type="transmembrane region" description="Helical" evidence="6">
    <location>
        <begin position="147"/>
        <end position="173"/>
    </location>
</feature>
<comment type="subcellular location">
    <subcellularLocation>
        <location evidence="6">Cell membrane</location>
        <topology evidence="6">Multi-pass membrane protein</topology>
    </subcellularLocation>
    <subcellularLocation>
        <location evidence="1">Membrane</location>
        <topology evidence="1">Multi-pass membrane protein</topology>
    </subcellularLocation>
</comment>
<comment type="similarity">
    <text evidence="2 6">Belongs to the 4-toluene sulfonate uptake permease (TSUP) (TC 2.A.102) family.</text>
</comment>
<keyword evidence="3 6" id="KW-0812">Transmembrane</keyword>
<organism evidence="7 8">
    <name type="scientific">Oceanobacillus jeddahense</name>
    <dbReference type="NCBI Taxonomy" id="1462527"/>
    <lineage>
        <taxon>Bacteria</taxon>
        <taxon>Bacillati</taxon>
        <taxon>Bacillota</taxon>
        <taxon>Bacilli</taxon>
        <taxon>Bacillales</taxon>
        <taxon>Bacillaceae</taxon>
        <taxon>Oceanobacillus</taxon>
    </lineage>
</organism>
<evidence type="ECO:0000313" key="8">
    <source>
        <dbReference type="Proteomes" id="UP001059773"/>
    </source>
</evidence>
<evidence type="ECO:0000313" key="7">
    <source>
        <dbReference type="EMBL" id="UUI02430.1"/>
    </source>
</evidence>
<sequence>MVTIIAIYLLISLLASILGAMAGLGGGIIIKPLLDFLGQDDLATLGILSASTVLAMSCVSLINFRNATIQLNRKNSFLIAVGSILGGFIGKGIFNYLVISNDWNEGVGIFQSCLLAIILIFIYIFIKCKHRIRTLQVSSNMIIIMAGIILGIFSSFLGIGGGPLNVAVLILLFSMDAKNAGVNSIFIIFFSQIASLFLVGVLNGFDGLEAPTLLFMISGGVLGGFIGSNIAQKLTSEKIQVIFNGTILVIILINIYNAVMQI</sequence>
<dbReference type="RefSeq" id="WP_256707663.1">
    <property type="nucleotide sequence ID" value="NZ_CP101914.1"/>
</dbReference>
<dbReference type="InterPro" id="IPR002781">
    <property type="entry name" value="TM_pro_TauE-like"/>
</dbReference>
<feature type="transmembrane region" description="Helical" evidence="6">
    <location>
        <begin position="7"/>
        <end position="30"/>
    </location>
</feature>
<feature type="transmembrane region" description="Helical" evidence="6">
    <location>
        <begin position="242"/>
        <end position="259"/>
    </location>
</feature>
<keyword evidence="8" id="KW-1185">Reference proteome</keyword>
<dbReference type="InterPro" id="IPR051598">
    <property type="entry name" value="TSUP/Inactive_protease-like"/>
</dbReference>
<dbReference type="Proteomes" id="UP001059773">
    <property type="component" value="Chromosome"/>
</dbReference>
<keyword evidence="6" id="KW-1003">Cell membrane</keyword>
<feature type="transmembrane region" description="Helical" evidence="6">
    <location>
        <begin position="109"/>
        <end position="126"/>
    </location>
</feature>
<dbReference type="PANTHER" id="PTHR43701:SF2">
    <property type="entry name" value="MEMBRANE TRANSPORTER PROTEIN YJNA-RELATED"/>
    <property type="match status" value="1"/>
</dbReference>
<accession>A0ABY5JQ63</accession>
<evidence type="ECO:0000256" key="4">
    <source>
        <dbReference type="ARBA" id="ARBA00022989"/>
    </source>
</evidence>